<reference evidence="1" key="2">
    <citation type="submission" date="2023-01" db="EMBL/GenBank/DDBJ databases">
        <authorList>
            <person name="Sun Q."/>
            <person name="Evtushenko L."/>
        </authorList>
    </citation>
    <scope>NUCLEOTIDE SEQUENCE</scope>
    <source>
        <strain evidence="1">VKM Ac-1321</strain>
    </source>
</reference>
<accession>A0A9W6KHJ7</accession>
<dbReference type="GO" id="GO:0016746">
    <property type="term" value="F:acyltransferase activity"/>
    <property type="evidence" value="ECO:0007669"/>
    <property type="project" value="InterPro"/>
</dbReference>
<sequence>MPWGLRRAESRRFPEPARGAADPAHAALLATYLGDMVGAYGLGAPTGMAGGQSYGEMAAALLPDEPVDALVLAYDIPDITPGRATATYLSHVCPGRPMAFAVSDQGRAGAHTALRLLHDYARCGLYERSLLIVVEQSVLPYDPAVPVEVPAAHCGVAVLLGPSAVEVSAPRVIAGAEAAEVVDRLGDVTAATVVLGAHLRAFEADIKADRVVLADPGQPMTGVWEALATVDGPVVVADYDPALRYLSISAFGC</sequence>
<reference evidence="1" key="1">
    <citation type="journal article" date="2014" name="Int. J. Syst. Evol. Microbiol.">
        <title>Complete genome sequence of Corynebacterium casei LMG S-19264T (=DSM 44701T), isolated from a smear-ripened cheese.</title>
        <authorList>
            <consortium name="US DOE Joint Genome Institute (JGI-PGF)"/>
            <person name="Walter F."/>
            <person name="Albersmeier A."/>
            <person name="Kalinowski J."/>
            <person name="Ruckert C."/>
        </authorList>
    </citation>
    <scope>NUCLEOTIDE SEQUENCE</scope>
    <source>
        <strain evidence="1">VKM Ac-1321</strain>
    </source>
</reference>
<proteinExistence type="predicted"/>
<dbReference type="SUPFAM" id="SSF53901">
    <property type="entry name" value="Thiolase-like"/>
    <property type="match status" value="1"/>
</dbReference>
<organism evidence="1 2">
    <name type="scientific">Dactylosporangium matsuzakiense</name>
    <dbReference type="NCBI Taxonomy" id="53360"/>
    <lineage>
        <taxon>Bacteria</taxon>
        <taxon>Bacillati</taxon>
        <taxon>Actinomycetota</taxon>
        <taxon>Actinomycetes</taxon>
        <taxon>Micromonosporales</taxon>
        <taxon>Micromonosporaceae</taxon>
        <taxon>Dactylosporangium</taxon>
    </lineage>
</organism>
<evidence type="ECO:0000313" key="2">
    <source>
        <dbReference type="Proteomes" id="UP001143480"/>
    </source>
</evidence>
<comment type="caution">
    <text evidence="1">The sequence shown here is derived from an EMBL/GenBank/DDBJ whole genome shotgun (WGS) entry which is preliminary data.</text>
</comment>
<dbReference type="AlphaFoldDB" id="A0A9W6KHJ7"/>
<keyword evidence="2" id="KW-1185">Reference proteome</keyword>
<gene>
    <name evidence="1" type="ORF">GCM10017581_030790</name>
</gene>
<protein>
    <submittedName>
        <fullName evidence="1">Uncharacterized protein</fullName>
    </submittedName>
</protein>
<dbReference type="InterPro" id="IPR016039">
    <property type="entry name" value="Thiolase-like"/>
</dbReference>
<dbReference type="EMBL" id="BSFP01000015">
    <property type="protein sequence ID" value="GLL01338.1"/>
    <property type="molecule type" value="Genomic_DNA"/>
</dbReference>
<dbReference type="Proteomes" id="UP001143480">
    <property type="component" value="Unassembled WGS sequence"/>
</dbReference>
<evidence type="ECO:0000313" key="1">
    <source>
        <dbReference type="EMBL" id="GLL01338.1"/>
    </source>
</evidence>
<name>A0A9W6KHJ7_9ACTN</name>
<dbReference type="RefSeq" id="WP_261964035.1">
    <property type="nucleotide sequence ID" value="NZ_BAAAXA010000003.1"/>
</dbReference>